<keyword evidence="3" id="KW-1185">Reference proteome</keyword>
<reference evidence="2 3" key="1">
    <citation type="submission" date="2018-09" db="EMBL/GenBank/DDBJ databases">
        <title>YIM PH21274 draft genome.</title>
        <authorList>
            <person name="Miao C."/>
        </authorList>
    </citation>
    <scope>NUCLEOTIDE SEQUENCE [LARGE SCALE GENOMIC DNA]</scope>
    <source>
        <strain evidence="2 3">YIM PH 21724</strain>
    </source>
</reference>
<evidence type="ECO:0000313" key="3">
    <source>
        <dbReference type="Proteomes" id="UP000266677"/>
    </source>
</evidence>
<feature type="region of interest" description="Disordered" evidence="1">
    <location>
        <begin position="1"/>
        <end position="75"/>
    </location>
</feature>
<accession>A0A3A4KDD7</accession>
<protein>
    <submittedName>
        <fullName evidence="2">Uncharacterized protein</fullName>
    </submittedName>
</protein>
<organism evidence="2 3">
    <name type="scientific">Nocardia panacis</name>
    <dbReference type="NCBI Taxonomy" id="2340916"/>
    <lineage>
        <taxon>Bacteria</taxon>
        <taxon>Bacillati</taxon>
        <taxon>Actinomycetota</taxon>
        <taxon>Actinomycetes</taxon>
        <taxon>Mycobacteriales</taxon>
        <taxon>Nocardiaceae</taxon>
        <taxon>Nocardia</taxon>
    </lineage>
</organism>
<proteinExistence type="predicted"/>
<dbReference type="EMBL" id="QZFU01000023">
    <property type="protein sequence ID" value="RJO73485.1"/>
    <property type="molecule type" value="Genomic_DNA"/>
</dbReference>
<evidence type="ECO:0000313" key="2">
    <source>
        <dbReference type="EMBL" id="RJO73485.1"/>
    </source>
</evidence>
<feature type="compositionally biased region" description="Basic and acidic residues" evidence="1">
    <location>
        <begin position="27"/>
        <end position="46"/>
    </location>
</feature>
<dbReference type="Proteomes" id="UP000266677">
    <property type="component" value="Unassembled WGS sequence"/>
</dbReference>
<evidence type="ECO:0000256" key="1">
    <source>
        <dbReference type="SAM" id="MobiDB-lite"/>
    </source>
</evidence>
<sequence>MPTATLSVHDIRAPPRAAKWSDQYSKSTDRYDQGVRPTADTRDAPTDRPLGSRVAEPKSRTRPRHPIEPVAATHG</sequence>
<dbReference type="AlphaFoldDB" id="A0A3A4KDD7"/>
<gene>
    <name evidence="2" type="ORF">D5S18_19930</name>
</gene>
<name>A0A3A4KDD7_9NOCA</name>
<comment type="caution">
    <text evidence="2">The sequence shown here is derived from an EMBL/GenBank/DDBJ whole genome shotgun (WGS) entry which is preliminary data.</text>
</comment>